<dbReference type="InterPro" id="IPR029063">
    <property type="entry name" value="SAM-dependent_MTases_sf"/>
</dbReference>
<dbReference type="Proteomes" id="UP000008043">
    <property type="component" value="Chromosome"/>
</dbReference>
<dbReference type="KEGG" id="sdv:BN159_1986"/>
<evidence type="ECO:0000256" key="1">
    <source>
        <dbReference type="SAM" id="MobiDB-lite"/>
    </source>
</evidence>
<feature type="region of interest" description="Disordered" evidence="1">
    <location>
        <begin position="182"/>
        <end position="201"/>
    </location>
</feature>
<dbReference type="STRING" id="1214101.BN159_1986"/>
<protein>
    <recommendedName>
        <fullName evidence="4">DUF574 domain-containing protein</fullName>
    </recommendedName>
</protein>
<feature type="compositionally biased region" description="Basic and acidic residues" evidence="1">
    <location>
        <begin position="153"/>
        <end position="173"/>
    </location>
</feature>
<organism evidence="2 3">
    <name type="scientific">Streptomyces davaonensis (strain DSM 101723 / JCM 4913 / KCC S-0913 / 768)</name>
    <dbReference type="NCBI Taxonomy" id="1214101"/>
    <lineage>
        <taxon>Bacteria</taxon>
        <taxon>Bacillati</taxon>
        <taxon>Actinomycetota</taxon>
        <taxon>Actinomycetes</taxon>
        <taxon>Kitasatosporales</taxon>
        <taxon>Streptomycetaceae</taxon>
        <taxon>Streptomyces</taxon>
    </lineage>
</organism>
<reference evidence="2 3" key="1">
    <citation type="journal article" date="2012" name="J. Bacteriol.">
        <title>Genome sequence of the bacterium Streptomyces davawensis JCM 4913 and heterologous production of the unique antibiotic roseoflavin.</title>
        <authorList>
            <person name="Jankowitsch F."/>
            <person name="Schwarz J."/>
            <person name="Ruckert C."/>
            <person name="Gust B."/>
            <person name="Szczepanowski R."/>
            <person name="Blom J."/>
            <person name="Pelzer S."/>
            <person name="Kalinowski J."/>
            <person name="Mack M."/>
        </authorList>
    </citation>
    <scope>NUCLEOTIDE SEQUENCE [LARGE SCALE GENOMIC DNA]</scope>
    <source>
        <strain evidence="3">DSM 101723 / JCM 4913 / KCC S-0913 / 768</strain>
    </source>
</reference>
<feature type="region of interest" description="Disordered" evidence="1">
    <location>
        <begin position="146"/>
        <end position="173"/>
    </location>
</feature>
<dbReference type="AlphaFoldDB" id="K4QZW1"/>
<gene>
    <name evidence="2" type="ORF">BN159_1986</name>
</gene>
<dbReference type="Pfam" id="PF04672">
    <property type="entry name" value="Methyltransf_19"/>
    <property type="match status" value="1"/>
</dbReference>
<dbReference type="SUPFAM" id="SSF53335">
    <property type="entry name" value="S-adenosyl-L-methionine-dependent methyltransferases"/>
    <property type="match status" value="1"/>
</dbReference>
<dbReference type="EMBL" id="HE971709">
    <property type="protein sequence ID" value="CCK26365.1"/>
    <property type="molecule type" value="Genomic_DNA"/>
</dbReference>
<dbReference type="eggNOG" id="COG3315">
    <property type="taxonomic scope" value="Bacteria"/>
</dbReference>
<dbReference type="HOGENOM" id="CLU_601172_0_0_11"/>
<keyword evidence="3" id="KW-1185">Reference proteome</keyword>
<proteinExistence type="predicted"/>
<dbReference type="Gene3D" id="3.40.50.150">
    <property type="entry name" value="Vaccinia Virus protein VP39"/>
    <property type="match status" value="1"/>
</dbReference>
<sequence length="455" mass="50824">MNLQEALTRCSTLVVESADGVGRSDLITELAGHGFRIRCDADRLHHVDPTRPYRELFAEPGRLVLDGSIIHELVYGPLLRGESRVSWIQALDFAESVAERDGALIHLTAPRTLPRDAPTDFRQATDAYARVFRTLSQHVPVVTLDAGNPRLPIPRERPGRSRSRGEQTEVDGRLVTDRVTHGRRIPMADGQPSPDQEALSKIDTTVPHSARIWNYWMGGKDNYDVDREAGDAYREIAPNIETMARASRQYLIRTVSFVAGELGIRQFLDIGTGLPTYDNTHQVAQRVAPESRIVYVDNDPLVLRHAEALLTSTDEGVTEYIDADLHDPEKIIEAARRFLDFDQPVALMLMGILGHIQDYEEAISIVRRLQAVLPSGSYFVHYDSTDTDAELKRAQQGYDDTGAIPYVLRSPRQLSAYYEGLELLEPGIVSCPLWRPEPGTTPEPTDVYGGVARKP</sequence>
<evidence type="ECO:0000313" key="2">
    <source>
        <dbReference type="EMBL" id="CCK26365.1"/>
    </source>
</evidence>
<accession>K4QZW1</accession>
<dbReference type="InterPro" id="IPR006764">
    <property type="entry name" value="SAM_dep_MeTrfase_SAV2177_type"/>
</dbReference>
<name>K4QZW1_STRDJ</name>
<evidence type="ECO:0000313" key="3">
    <source>
        <dbReference type="Proteomes" id="UP000008043"/>
    </source>
</evidence>
<evidence type="ECO:0008006" key="4">
    <source>
        <dbReference type="Google" id="ProtNLM"/>
    </source>
</evidence>
<dbReference type="PATRIC" id="fig|1214101.3.peg.2017"/>